<proteinExistence type="predicted"/>
<comment type="caution">
    <text evidence="1">The sequence shown here is derived from an EMBL/GenBank/DDBJ whole genome shotgun (WGS) entry which is preliminary data.</text>
</comment>
<gene>
    <name evidence="1" type="ORF">D917_03036</name>
</gene>
<reference evidence="1 2" key="1">
    <citation type="submission" date="2015-04" db="EMBL/GenBank/DDBJ databases">
        <title>Draft genome of the roundworm Trichinella nativa.</title>
        <authorList>
            <person name="Mitreva M."/>
        </authorList>
    </citation>
    <scope>NUCLEOTIDE SEQUENCE [LARGE SCALE GENOMIC DNA]</scope>
    <source>
        <strain evidence="1 2">ISS45</strain>
    </source>
</reference>
<dbReference type="AlphaFoldDB" id="A0A1Y3EEU5"/>
<dbReference type="Proteomes" id="UP000243006">
    <property type="component" value="Unassembled WGS sequence"/>
</dbReference>
<evidence type="ECO:0000313" key="2">
    <source>
        <dbReference type="Proteomes" id="UP000243006"/>
    </source>
</evidence>
<organism evidence="1 2">
    <name type="scientific">Trichinella nativa</name>
    <dbReference type="NCBI Taxonomy" id="6335"/>
    <lineage>
        <taxon>Eukaryota</taxon>
        <taxon>Metazoa</taxon>
        <taxon>Ecdysozoa</taxon>
        <taxon>Nematoda</taxon>
        <taxon>Enoplea</taxon>
        <taxon>Dorylaimia</taxon>
        <taxon>Trichinellida</taxon>
        <taxon>Trichinellidae</taxon>
        <taxon>Trichinella</taxon>
    </lineage>
</organism>
<name>A0A1Y3EEU5_9BILA</name>
<sequence>MISLLPVRKLSSHRIATFDRSVAFFLWRLIRAIEGQKWFLVIVIIRLADGHYDLAPLVTTGRFVLSTPLTMNECTVLCMCLLLLLKKKESNQNHFSKQQTINCPENGSFLPFGQTFGLNALVLCRAPMISENLALFRFISSNVSCYARIHLAFNWKTFRRHHLCATNWYIEIFKIISFIHLSLSYYCTLFLR</sequence>
<accession>A0A1Y3EEU5</accession>
<dbReference type="EMBL" id="LVZM01017572">
    <property type="protein sequence ID" value="OUC42336.1"/>
    <property type="molecule type" value="Genomic_DNA"/>
</dbReference>
<evidence type="ECO:0000313" key="1">
    <source>
        <dbReference type="EMBL" id="OUC42336.1"/>
    </source>
</evidence>
<protein>
    <submittedName>
        <fullName evidence="1">Uncharacterized protein</fullName>
    </submittedName>
</protein>